<accession>A0AAV4DT79</accession>
<sequence>MKVAADYAIALKETRVFPKMHRWTCDLLSRSTLPRPHHVEVRACNLGKRGMASTITETASRVPLGTILQQSPVELYRAS</sequence>
<comment type="caution">
    <text evidence="1">The sequence shown here is derived from an EMBL/GenBank/DDBJ whole genome shotgun (WGS) entry which is preliminary data.</text>
</comment>
<keyword evidence="2" id="KW-1185">Reference proteome</keyword>
<reference evidence="1 2" key="1">
    <citation type="journal article" date="2021" name="Elife">
        <title>Chloroplast acquisition without the gene transfer in kleptoplastic sea slugs, Plakobranchus ocellatus.</title>
        <authorList>
            <person name="Maeda T."/>
            <person name="Takahashi S."/>
            <person name="Yoshida T."/>
            <person name="Shimamura S."/>
            <person name="Takaki Y."/>
            <person name="Nagai Y."/>
            <person name="Toyoda A."/>
            <person name="Suzuki Y."/>
            <person name="Arimoto A."/>
            <person name="Ishii H."/>
            <person name="Satoh N."/>
            <person name="Nishiyama T."/>
            <person name="Hasebe M."/>
            <person name="Maruyama T."/>
            <person name="Minagawa J."/>
            <person name="Obokata J."/>
            <person name="Shigenobu S."/>
        </authorList>
    </citation>
    <scope>NUCLEOTIDE SEQUENCE [LARGE SCALE GENOMIC DNA]</scope>
</reference>
<proteinExistence type="predicted"/>
<dbReference type="Proteomes" id="UP000735302">
    <property type="component" value="Unassembled WGS sequence"/>
</dbReference>
<evidence type="ECO:0000313" key="2">
    <source>
        <dbReference type="Proteomes" id="UP000735302"/>
    </source>
</evidence>
<evidence type="ECO:0000313" key="1">
    <source>
        <dbReference type="EMBL" id="GFO47537.1"/>
    </source>
</evidence>
<name>A0AAV4DT79_9GAST</name>
<dbReference type="AlphaFoldDB" id="A0AAV4DT79"/>
<organism evidence="1 2">
    <name type="scientific">Plakobranchus ocellatus</name>
    <dbReference type="NCBI Taxonomy" id="259542"/>
    <lineage>
        <taxon>Eukaryota</taxon>
        <taxon>Metazoa</taxon>
        <taxon>Spiralia</taxon>
        <taxon>Lophotrochozoa</taxon>
        <taxon>Mollusca</taxon>
        <taxon>Gastropoda</taxon>
        <taxon>Heterobranchia</taxon>
        <taxon>Euthyneura</taxon>
        <taxon>Panpulmonata</taxon>
        <taxon>Sacoglossa</taxon>
        <taxon>Placobranchoidea</taxon>
        <taxon>Plakobranchidae</taxon>
        <taxon>Plakobranchus</taxon>
    </lineage>
</organism>
<protein>
    <submittedName>
        <fullName evidence="1">Uncharacterized protein</fullName>
    </submittedName>
</protein>
<dbReference type="EMBL" id="BLXT01008339">
    <property type="protein sequence ID" value="GFO47537.1"/>
    <property type="molecule type" value="Genomic_DNA"/>
</dbReference>
<gene>
    <name evidence="1" type="ORF">PoB_007404200</name>
</gene>